<keyword evidence="9" id="KW-1185">Reference proteome</keyword>
<sequence>MSDDPVAEFLAREDGALDEEVNNAPEPVVNGVAPNGLQNGHDDSGVDLVAQSGDLSPPAVSQPQNGRGASPASSVHSSSNHSQYVQSYQEEPESIKKWREQHLKAIKEKDELEEKQKSELREQAKKELENWHKQKEVEIAERKKQNRVAEEKLSKNLVESQSNGQGWSEIAKLIDTGKPAKNAVDTSRMKALILEHKDETVA</sequence>
<gene>
    <name evidence="8" type="ORF">BOKJ2_LOCUS11141</name>
</gene>
<dbReference type="GO" id="GO:0072583">
    <property type="term" value="P:clathrin-dependent endocytosis"/>
    <property type="evidence" value="ECO:0007669"/>
    <property type="project" value="TreeGrafter"/>
</dbReference>
<evidence type="ECO:0000313" key="8">
    <source>
        <dbReference type="EMBL" id="CAD5224562.1"/>
    </source>
</evidence>
<organism evidence="8 9">
    <name type="scientific">Bursaphelenchus okinawaensis</name>
    <dbReference type="NCBI Taxonomy" id="465554"/>
    <lineage>
        <taxon>Eukaryota</taxon>
        <taxon>Metazoa</taxon>
        <taxon>Ecdysozoa</taxon>
        <taxon>Nematoda</taxon>
        <taxon>Chromadorea</taxon>
        <taxon>Rhabditida</taxon>
        <taxon>Tylenchina</taxon>
        <taxon>Tylenchomorpha</taxon>
        <taxon>Aphelenchoidea</taxon>
        <taxon>Aphelenchoididae</taxon>
        <taxon>Bursaphelenchus</taxon>
    </lineage>
</organism>
<dbReference type="Proteomes" id="UP000783686">
    <property type="component" value="Unassembled WGS sequence"/>
</dbReference>
<comment type="caution">
    <text evidence="8">The sequence shown here is derived from an EMBL/GenBank/DDBJ whole genome shotgun (WGS) entry which is preliminary data.</text>
</comment>
<accession>A0A811LA38</accession>
<reference evidence="8" key="1">
    <citation type="submission" date="2020-09" db="EMBL/GenBank/DDBJ databases">
        <authorList>
            <person name="Kikuchi T."/>
        </authorList>
    </citation>
    <scope>NUCLEOTIDE SEQUENCE</scope>
    <source>
        <strain evidence="8">SH1</strain>
    </source>
</reference>
<evidence type="ECO:0000256" key="2">
    <source>
        <dbReference type="ARBA" id="ARBA00005263"/>
    </source>
</evidence>
<evidence type="ECO:0000256" key="4">
    <source>
        <dbReference type="ARBA" id="ARBA00023176"/>
    </source>
</evidence>
<comment type="subcellular location">
    <subcellularLocation>
        <location evidence="1 6">Cytoplasmic vesicle membrane</location>
        <topology evidence="1 6">Peripheral membrane protein</topology>
        <orientation evidence="1 6">Cytoplasmic side</orientation>
    </subcellularLocation>
    <subcellularLocation>
        <location evidence="6">Membrane</location>
        <location evidence="6">Coated pit</location>
        <topology evidence="6">Peripheral membrane protein</topology>
        <orientation evidence="6">Cytoplasmic side</orientation>
    </subcellularLocation>
    <text evidence="6">Cytoplasmic face of coated pits and vesicles.</text>
</comment>
<evidence type="ECO:0000256" key="1">
    <source>
        <dbReference type="ARBA" id="ARBA00004180"/>
    </source>
</evidence>
<comment type="similarity">
    <text evidence="2 6">Belongs to the clathrin light chain family.</text>
</comment>
<dbReference type="GO" id="GO:0099631">
    <property type="term" value="C:postsynaptic endocytic zone cytoplasmic component"/>
    <property type="evidence" value="ECO:0007669"/>
    <property type="project" value="TreeGrafter"/>
</dbReference>
<dbReference type="GO" id="GO:0032050">
    <property type="term" value="F:clathrin heavy chain binding"/>
    <property type="evidence" value="ECO:0007669"/>
    <property type="project" value="TreeGrafter"/>
</dbReference>
<evidence type="ECO:0000256" key="3">
    <source>
        <dbReference type="ARBA" id="ARBA00023136"/>
    </source>
</evidence>
<keyword evidence="4 6" id="KW-0168">Coated pit</keyword>
<name>A0A811LA38_9BILA</name>
<dbReference type="PANTHER" id="PTHR10639">
    <property type="entry name" value="CLATHRIN LIGHT CHAIN"/>
    <property type="match status" value="1"/>
</dbReference>
<evidence type="ECO:0000256" key="6">
    <source>
        <dbReference type="RuleBase" id="RU363137"/>
    </source>
</evidence>
<dbReference type="EMBL" id="CAJFCW020000005">
    <property type="protein sequence ID" value="CAG9119970.1"/>
    <property type="molecule type" value="Genomic_DNA"/>
</dbReference>
<evidence type="ECO:0000256" key="7">
    <source>
        <dbReference type="SAM" id="MobiDB-lite"/>
    </source>
</evidence>
<evidence type="ECO:0000313" key="9">
    <source>
        <dbReference type="Proteomes" id="UP000614601"/>
    </source>
</evidence>
<comment type="function">
    <text evidence="6">Clathrin is the major protein of the polyhedral coat of coated pits and vesicles.</text>
</comment>
<dbReference type="GO" id="GO:0030132">
    <property type="term" value="C:clathrin coat of coated pit"/>
    <property type="evidence" value="ECO:0007669"/>
    <property type="project" value="InterPro"/>
</dbReference>
<evidence type="ECO:0000256" key="5">
    <source>
        <dbReference type="ARBA" id="ARBA00023329"/>
    </source>
</evidence>
<dbReference type="PANTHER" id="PTHR10639:SF7">
    <property type="entry name" value="CLATHRIN LIGHT CHAIN"/>
    <property type="match status" value="1"/>
</dbReference>
<feature type="compositionally biased region" description="Low complexity" evidence="7">
    <location>
        <begin position="69"/>
        <end position="88"/>
    </location>
</feature>
<dbReference type="InterPro" id="IPR000996">
    <property type="entry name" value="Clathrin_L-chain"/>
</dbReference>
<dbReference type="OrthoDB" id="5512at2759"/>
<dbReference type="GO" id="GO:0030130">
    <property type="term" value="C:clathrin coat of trans-Golgi network vesicle"/>
    <property type="evidence" value="ECO:0007669"/>
    <property type="project" value="InterPro"/>
</dbReference>
<dbReference type="AlphaFoldDB" id="A0A811LA38"/>
<proteinExistence type="inferred from homology"/>
<dbReference type="GO" id="GO:0006886">
    <property type="term" value="P:intracellular protein transport"/>
    <property type="evidence" value="ECO:0007669"/>
    <property type="project" value="InterPro"/>
</dbReference>
<keyword evidence="3 6" id="KW-0472">Membrane</keyword>
<dbReference type="EMBL" id="CAJFDH010000005">
    <property type="protein sequence ID" value="CAD5224562.1"/>
    <property type="molecule type" value="Genomic_DNA"/>
</dbReference>
<dbReference type="GO" id="GO:0005198">
    <property type="term" value="F:structural molecule activity"/>
    <property type="evidence" value="ECO:0007669"/>
    <property type="project" value="InterPro"/>
</dbReference>
<dbReference type="Pfam" id="PF01086">
    <property type="entry name" value="Clathrin_lg_ch"/>
    <property type="match status" value="1"/>
</dbReference>
<keyword evidence="5 6" id="KW-0968">Cytoplasmic vesicle</keyword>
<dbReference type="Proteomes" id="UP000614601">
    <property type="component" value="Unassembled WGS sequence"/>
</dbReference>
<protein>
    <recommendedName>
        <fullName evidence="6">Clathrin light chain</fullName>
    </recommendedName>
</protein>
<dbReference type="GO" id="GO:0030672">
    <property type="term" value="C:synaptic vesicle membrane"/>
    <property type="evidence" value="ECO:0007669"/>
    <property type="project" value="TreeGrafter"/>
</dbReference>
<feature type="region of interest" description="Disordered" evidence="7">
    <location>
        <begin position="1"/>
        <end position="96"/>
    </location>
</feature>